<sequence>MRPALCITILFLGSLAATGNDHVVQAKLDQFPPEASAIYISGELTFIDHIKREAILRPDRRDSQQKKILDLPLKFKLLPYASVYFHGELAELRDIPIGTHVHGYFYLGEEGAYEVKVPSFPRSPHQSDLSPYSLAIRLEDDFSYYRSRGKGWRIDSFDRDEGKMEATLVSLTNGETEDSIGKRYTNDDDPCLKGTQIFEFDPSTRVWKGNSIASLDNVKPGQVIQFSLTWATLFGPGHCTDLWLDEASCKLAAEHQKHLHERYLQSRGVPAFVESVEHNGDGSGIVTAVLFDTVAPSILELFRPDTSGQLIVVNSQLRSYDQGNDFKGIRYLSLENSDGPPPGSSGVKVRFRCSELIEGVRPNRVVKLTAPGWPRIQVPREERLWPSDVR</sequence>
<dbReference type="Proteomes" id="UP000319976">
    <property type="component" value="Chromosome"/>
</dbReference>
<name>A0A517TAS9_9PLAN</name>
<evidence type="ECO:0000313" key="2">
    <source>
        <dbReference type="Proteomes" id="UP000319976"/>
    </source>
</evidence>
<dbReference type="OrthoDB" id="247927at2"/>
<dbReference type="RefSeq" id="WP_145263511.1">
    <property type="nucleotide sequence ID" value="NZ_CP036316.1"/>
</dbReference>
<organism evidence="1 2">
    <name type="scientific">Calycomorphotria hydatis</name>
    <dbReference type="NCBI Taxonomy" id="2528027"/>
    <lineage>
        <taxon>Bacteria</taxon>
        <taxon>Pseudomonadati</taxon>
        <taxon>Planctomycetota</taxon>
        <taxon>Planctomycetia</taxon>
        <taxon>Planctomycetales</taxon>
        <taxon>Planctomycetaceae</taxon>
        <taxon>Calycomorphotria</taxon>
    </lineage>
</organism>
<proteinExistence type="predicted"/>
<evidence type="ECO:0000313" key="1">
    <source>
        <dbReference type="EMBL" id="QDT65476.1"/>
    </source>
</evidence>
<accession>A0A517TAS9</accession>
<gene>
    <name evidence="1" type="ORF">V22_27300</name>
</gene>
<keyword evidence="2" id="KW-1185">Reference proteome</keyword>
<dbReference type="AlphaFoldDB" id="A0A517TAS9"/>
<reference evidence="1 2" key="1">
    <citation type="submission" date="2019-02" db="EMBL/GenBank/DDBJ databases">
        <title>Deep-cultivation of Planctomycetes and their phenomic and genomic characterization uncovers novel biology.</title>
        <authorList>
            <person name="Wiegand S."/>
            <person name="Jogler M."/>
            <person name="Boedeker C."/>
            <person name="Pinto D."/>
            <person name="Vollmers J."/>
            <person name="Rivas-Marin E."/>
            <person name="Kohn T."/>
            <person name="Peeters S.H."/>
            <person name="Heuer A."/>
            <person name="Rast P."/>
            <person name="Oberbeckmann S."/>
            <person name="Bunk B."/>
            <person name="Jeske O."/>
            <person name="Meyerdierks A."/>
            <person name="Storesund J.E."/>
            <person name="Kallscheuer N."/>
            <person name="Luecker S."/>
            <person name="Lage O.M."/>
            <person name="Pohl T."/>
            <person name="Merkel B.J."/>
            <person name="Hornburger P."/>
            <person name="Mueller R.-W."/>
            <person name="Bruemmer F."/>
            <person name="Labrenz M."/>
            <person name="Spormann A.M."/>
            <person name="Op den Camp H."/>
            <person name="Overmann J."/>
            <person name="Amann R."/>
            <person name="Jetten M.S.M."/>
            <person name="Mascher T."/>
            <person name="Medema M.H."/>
            <person name="Devos D.P."/>
            <person name="Kaster A.-K."/>
            <person name="Ovreas L."/>
            <person name="Rohde M."/>
            <person name="Galperin M.Y."/>
            <person name="Jogler C."/>
        </authorList>
    </citation>
    <scope>NUCLEOTIDE SEQUENCE [LARGE SCALE GENOMIC DNA]</scope>
    <source>
        <strain evidence="1 2">V22</strain>
    </source>
</reference>
<dbReference type="KEGG" id="chya:V22_27300"/>
<protein>
    <submittedName>
        <fullName evidence="1">Uncharacterized protein</fullName>
    </submittedName>
</protein>
<dbReference type="EMBL" id="CP036316">
    <property type="protein sequence ID" value="QDT65476.1"/>
    <property type="molecule type" value="Genomic_DNA"/>
</dbReference>